<keyword evidence="4 18" id="KW-0812">Transmembrane</keyword>
<evidence type="ECO:0000256" key="12">
    <source>
        <dbReference type="ARBA" id="ARBA00023180"/>
    </source>
</evidence>
<evidence type="ECO:0000256" key="1">
    <source>
        <dbReference type="ARBA" id="ARBA00004487"/>
    </source>
</evidence>
<evidence type="ECO:0000256" key="15">
    <source>
        <dbReference type="ARBA" id="ARBA00023273"/>
    </source>
</evidence>
<comment type="subcellular location">
    <subcellularLocation>
        <location evidence="1">Cell projection</location>
        <location evidence="1">Neuron projection</location>
    </subcellularLocation>
    <subcellularLocation>
        <location evidence="16">Postsynaptic cell membrane</location>
        <topology evidence="16">Multi-pass membrane protein</topology>
    </subcellularLocation>
</comment>
<evidence type="ECO:0000313" key="20">
    <source>
        <dbReference type="EMBL" id="KAK6166614.1"/>
    </source>
</evidence>
<keyword evidence="12" id="KW-0325">Glycoprotein</keyword>
<dbReference type="InterPro" id="IPR017978">
    <property type="entry name" value="GPCR_3_C"/>
</dbReference>
<evidence type="ECO:0000256" key="5">
    <source>
        <dbReference type="ARBA" id="ARBA00022729"/>
    </source>
</evidence>
<evidence type="ECO:0000256" key="7">
    <source>
        <dbReference type="ARBA" id="ARBA00023018"/>
    </source>
</evidence>
<reference evidence="20 21" key="1">
    <citation type="submission" date="2024-01" db="EMBL/GenBank/DDBJ databases">
        <title>The genome of the rayed Mediterranean limpet Patella caerulea (Linnaeus, 1758).</title>
        <authorList>
            <person name="Anh-Thu Weber A."/>
            <person name="Halstead-Nussloch G."/>
        </authorList>
    </citation>
    <scope>NUCLEOTIDE SEQUENCE [LARGE SCALE GENOMIC DNA]</scope>
    <source>
        <strain evidence="20">AATW-2023a</strain>
        <tissue evidence="20">Whole specimen</tissue>
    </source>
</reference>
<keyword evidence="13" id="KW-0807">Transducer</keyword>
<dbReference type="InterPro" id="IPR043458">
    <property type="entry name" value="GPR158/179"/>
</dbReference>
<name>A0AAN8GG97_PATCE</name>
<dbReference type="Proteomes" id="UP001347796">
    <property type="component" value="Unassembled WGS sequence"/>
</dbReference>
<evidence type="ECO:0000256" key="9">
    <source>
        <dbReference type="ARBA" id="ARBA00023136"/>
    </source>
</evidence>
<feature type="transmembrane region" description="Helical" evidence="18">
    <location>
        <begin position="574"/>
        <end position="597"/>
    </location>
</feature>
<feature type="region of interest" description="Disordered" evidence="17">
    <location>
        <begin position="740"/>
        <end position="759"/>
    </location>
</feature>
<evidence type="ECO:0000313" key="21">
    <source>
        <dbReference type="Proteomes" id="UP001347796"/>
    </source>
</evidence>
<keyword evidence="11" id="KW-0675">Receptor</keyword>
<protein>
    <recommendedName>
        <fullName evidence="19">G-protein coupled receptors family 3 profile domain-containing protein</fullName>
    </recommendedName>
</protein>
<evidence type="ECO:0000256" key="18">
    <source>
        <dbReference type="SAM" id="Phobius"/>
    </source>
</evidence>
<evidence type="ECO:0000256" key="6">
    <source>
        <dbReference type="ARBA" id="ARBA00022989"/>
    </source>
</evidence>
<dbReference type="GO" id="GO:0045211">
    <property type="term" value="C:postsynaptic membrane"/>
    <property type="evidence" value="ECO:0007669"/>
    <property type="project" value="UniProtKB-SubCell"/>
</dbReference>
<feature type="transmembrane region" description="Helical" evidence="18">
    <location>
        <begin position="484"/>
        <end position="502"/>
    </location>
</feature>
<evidence type="ECO:0000256" key="8">
    <source>
        <dbReference type="ARBA" id="ARBA00023040"/>
    </source>
</evidence>
<organism evidence="20 21">
    <name type="scientific">Patella caerulea</name>
    <name type="common">Rayed Mediterranean limpet</name>
    <dbReference type="NCBI Taxonomy" id="87958"/>
    <lineage>
        <taxon>Eukaryota</taxon>
        <taxon>Metazoa</taxon>
        <taxon>Spiralia</taxon>
        <taxon>Lophotrochozoa</taxon>
        <taxon>Mollusca</taxon>
        <taxon>Gastropoda</taxon>
        <taxon>Patellogastropoda</taxon>
        <taxon>Patelloidea</taxon>
        <taxon>Patellidae</taxon>
        <taxon>Patella</taxon>
    </lineage>
</organism>
<keyword evidence="5" id="KW-0732">Signal</keyword>
<keyword evidence="15" id="KW-0966">Cell projection</keyword>
<dbReference type="EMBL" id="JAZGQO010000021">
    <property type="protein sequence ID" value="KAK6166614.1"/>
    <property type="molecule type" value="Genomic_DNA"/>
</dbReference>
<dbReference type="Gene3D" id="3.30.450.20">
    <property type="entry name" value="PAS domain"/>
    <property type="match status" value="1"/>
</dbReference>
<dbReference type="PANTHER" id="PTHR32546">
    <property type="entry name" value="G-PROTEIN COUPLED RECEPTOR 158-RELATED"/>
    <property type="match status" value="1"/>
</dbReference>
<keyword evidence="8" id="KW-0297">G-protein coupled receptor</keyword>
<feature type="transmembrane region" description="Helical" evidence="18">
    <location>
        <begin position="451"/>
        <end position="472"/>
    </location>
</feature>
<dbReference type="PROSITE" id="PS50259">
    <property type="entry name" value="G_PROTEIN_RECEP_F3_4"/>
    <property type="match status" value="1"/>
</dbReference>
<keyword evidence="6 18" id="KW-1133">Transmembrane helix</keyword>
<dbReference type="Pfam" id="PF22572">
    <property type="entry name" value="GPR158_179_EC"/>
    <property type="match status" value="1"/>
</dbReference>
<feature type="compositionally biased region" description="Basic and acidic residues" evidence="17">
    <location>
        <begin position="805"/>
        <end position="820"/>
    </location>
</feature>
<evidence type="ECO:0000259" key="19">
    <source>
        <dbReference type="PROSITE" id="PS50259"/>
    </source>
</evidence>
<feature type="compositionally biased region" description="Basic residues" evidence="17">
    <location>
        <begin position="748"/>
        <end position="759"/>
    </location>
</feature>
<feature type="transmembrane region" description="Helical" evidence="18">
    <location>
        <begin position="609"/>
        <end position="627"/>
    </location>
</feature>
<dbReference type="CDD" id="cd15293">
    <property type="entry name" value="7tmC_GPR158-like"/>
    <property type="match status" value="1"/>
</dbReference>
<evidence type="ECO:0000256" key="13">
    <source>
        <dbReference type="ARBA" id="ARBA00023224"/>
    </source>
</evidence>
<keyword evidence="21" id="KW-1185">Reference proteome</keyword>
<dbReference type="PANTHER" id="PTHR32546:SF26">
    <property type="entry name" value="SMOG, ISOFORM D"/>
    <property type="match status" value="1"/>
</dbReference>
<feature type="region of interest" description="Disordered" evidence="17">
    <location>
        <begin position="767"/>
        <end position="831"/>
    </location>
</feature>
<evidence type="ECO:0000256" key="4">
    <source>
        <dbReference type="ARBA" id="ARBA00022692"/>
    </source>
</evidence>
<keyword evidence="7" id="KW-0770">Synapse</keyword>
<dbReference type="GO" id="GO:0004930">
    <property type="term" value="F:G protein-coupled receptor activity"/>
    <property type="evidence" value="ECO:0007669"/>
    <property type="project" value="UniProtKB-KW"/>
</dbReference>
<feature type="transmembrane region" description="Helical" evidence="18">
    <location>
        <begin position="419"/>
        <end position="439"/>
    </location>
</feature>
<accession>A0AAN8GG97</accession>
<evidence type="ECO:0000256" key="17">
    <source>
        <dbReference type="SAM" id="MobiDB-lite"/>
    </source>
</evidence>
<evidence type="ECO:0000256" key="2">
    <source>
        <dbReference type="ARBA" id="ARBA00007242"/>
    </source>
</evidence>
<keyword evidence="3" id="KW-1003">Cell membrane</keyword>
<evidence type="ECO:0000256" key="14">
    <source>
        <dbReference type="ARBA" id="ARBA00023257"/>
    </source>
</evidence>
<comment type="caution">
    <text evidence="20">The sequence shown here is derived from an EMBL/GenBank/DDBJ whole genome shotgun (WGS) entry which is preliminary data.</text>
</comment>
<evidence type="ECO:0000256" key="3">
    <source>
        <dbReference type="ARBA" id="ARBA00022475"/>
    </source>
</evidence>
<dbReference type="InterPro" id="IPR054714">
    <property type="entry name" value="GPR158_179_extracellular"/>
</dbReference>
<comment type="similarity">
    <text evidence="2">Belongs to the G-protein coupled receptor 3 family.</text>
</comment>
<feature type="transmembrane region" description="Helical" evidence="18">
    <location>
        <begin position="639"/>
        <end position="661"/>
    </location>
</feature>
<dbReference type="AlphaFoldDB" id="A0AAN8GG97"/>
<dbReference type="Pfam" id="PF00003">
    <property type="entry name" value="7tm_3"/>
    <property type="match status" value="1"/>
</dbReference>
<keyword evidence="10" id="KW-1015">Disulfide bond</keyword>
<proteinExistence type="inferred from homology"/>
<feature type="domain" description="G-protein coupled receptors family 3 profile" evidence="19">
    <location>
        <begin position="414"/>
        <end position="665"/>
    </location>
</feature>
<feature type="transmembrane region" description="Helical" evidence="18">
    <location>
        <begin position="523"/>
        <end position="544"/>
    </location>
</feature>
<keyword evidence="14" id="KW-0628">Postsynaptic cell membrane</keyword>
<evidence type="ECO:0000256" key="11">
    <source>
        <dbReference type="ARBA" id="ARBA00023170"/>
    </source>
</evidence>
<dbReference type="GO" id="GO:0043005">
    <property type="term" value="C:neuron projection"/>
    <property type="evidence" value="ECO:0007669"/>
    <property type="project" value="UniProtKB-SubCell"/>
</dbReference>
<keyword evidence="9 18" id="KW-0472">Membrane</keyword>
<gene>
    <name evidence="20" type="ORF">SNE40_023265</name>
</gene>
<sequence>MCPVFDLVFSIPITDGFPRFENLKNQNGYFANAPNQPPSSRSRAARSRSNIIGNSILESHGLETENNIAVTKLLAYIDSVQSGERKCSKKDRTIVLDSFGFNFLPEYFYGPFKDQVDKAVHLANTLNNLFLYKDQGQVLYDDVVYFALSQSFVENDTNIVGCGIAFAEKQYPLRKSSMFWPYAYRVGKKPETMIVVSDLSKLYNYTNVAWFTEHQQKTTVNFQTDQSVLFTNQSDADIGKFERYLFRRNKTVKVTRSDGFWGDPFYDCLLRKWIVSFSLPFYQIHGDTGRIVFKGVVVFDVDVTMLEINQCAEDEALFSNSHRCRKETTKCVHIPGNGFAWGSYQCHCNGGFYFPDNLAANKYFDGRTVEKLYYDLIQNVSSDYLSNYQCLPCRKGCEECAGEVPCIVEYNVLLRGIPLGIQSFCLTVTIVLAMVIIRLRKAKVMRTSMWILLEMVLFGALLLYATVVIQYFEPTTLTCVLVPWFREVGFAVVYGALLLKIYRILAEFQSRKAHRVHVRDRDLLKYLAVIVIITIGYMAAWTAVNMDHLTEGATLVDTGTTRDKLLYKLCKSHWWDYVIELSEFLFLCLGIYMCYCVRSAPSDYSERKYVSAAICYEAILSFIFYVLRHIWWLDLHPDYLFLMYFIRCQLTVTVVLILVLGPKLWYAHRPMDDDLMRNRAYSQSDVQDNAAPETMKLNVGISSNGDVDVGEISLTEMDPEDIRAELKRLYTQLQIYKTKTMRKDNPHISKRRGGRKQTHRRFSLQAFHHKHRHHHSEHEHDHEMSKTPEESTNSAEAMAMSMEPTGKDDRDRDRDTHERSAPSVSFKPGHK</sequence>
<evidence type="ECO:0000256" key="16">
    <source>
        <dbReference type="ARBA" id="ARBA00034104"/>
    </source>
</evidence>
<feature type="compositionally biased region" description="Basic and acidic residues" evidence="17">
    <location>
        <begin position="776"/>
        <end position="789"/>
    </location>
</feature>
<evidence type="ECO:0000256" key="10">
    <source>
        <dbReference type="ARBA" id="ARBA00023157"/>
    </source>
</evidence>